<comment type="pathway">
    <text evidence="3">Secondary metabolite biosynthesis.</text>
</comment>
<dbReference type="EMBL" id="KZ857448">
    <property type="protein sequence ID" value="RDX44538.1"/>
    <property type="molecule type" value="Genomic_DNA"/>
</dbReference>
<dbReference type="PANTHER" id="PTHR46300">
    <property type="entry name" value="P450, PUTATIVE (EUROFUNG)-RELATED-RELATED"/>
    <property type="match status" value="1"/>
</dbReference>
<dbReference type="InterPro" id="IPR002401">
    <property type="entry name" value="Cyt_P450_E_grp-I"/>
</dbReference>
<dbReference type="Proteomes" id="UP000256964">
    <property type="component" value="Unassembled WGS sequence"/>
</dbReference>
<evidence type="ECO:0000256" key="1">
    <source>
        <dbReference type="ARBA" id="ARBA00001971"/>
    </source>
</evidence>
<name>A0A371CW77_9APHY</name>
<dbReference type="GO" id="GO:0016705">
    <property type="term" value="F:oxidoreductase activity, acting on paired donors, with incorporation or reduction of molecular oxygen"/>
    <property type="evidence" value="ECO:0007669"/>
    <property type="project" value="InterPro"/>
</dbReference>
<evidence type="ECO:0000256" key="2">
    <source>
        <dbReference type="ARBA" id="ARBA00004167"/>
    </source>
</evidence>
<dbReference type="GO" id="GO:0016020">
    <property type="term" value="C:membrane"/>
    <property type="evidence" value="ECO:0007669"/>
    <property type="project" value="UniProtKB-SubCell"/>
</dbReference>
<dbReference type="InterPro" id="IPR001128">
    <property type="entry name" value="Cyt_P450"/>
</dbReference>
<accession>A0A371CW77</accession>
<comment type="similarity">
    <text evidence="4 14">Belongs to the cytochrome P450 family.</text>
</comment>
<dbReference type="PANTHER" id="PTHR46300:SF7">
    <property type="entry name" value="P450, PUTATIVE (EUROFUNG)-RELATED"/>
    <property type="match status" value="1"/>
</dbReference>
<keyword evidence="11 14" id="KW-0503">Monooxygenase</keyword>
<evidence type="ECO:0000256" key="3">
    <source>
        <dbReference type="ARBA" id="ARBA00005179"/>
    </source>
</evidence>
<dbReference type="STRING" id="139420.A0A371CW77"/>
<evidence type="ECO:0000256" key="4">
    <source>
        <dbReference type="ARBA" id="ARBA00010617"/>
    </source>
</evidence>
<dbReference type="AlphaFoldDB" id="A0A371CW77"/>
<dbReference type="Gene3D" id="1.10.630.10">
    <property type="entry name" value="Cytochrome P450"/>
    <property type="match status" value="1"/>
</dbReference>
<keyword evidence="12" id="KW-0472">Membrane</keyword>
<evidence type="ECO:0000256" key="14">
    <source>
        <dbReference type="RuleBase" id="RU000461"/>
    </source>
</evidence>
<evidence type="ECO:0000256" key="10">
    <source>
        <dbReference type="ARBA" id="ARBA00023004"/>
    </source>
</evidence>
<keyword evidence="8" id="KW-1133">Transmembrane helix</keyword>
<evidence type="ECO:0000256" key="9">
    <source>
        <dbReference type="ARBA" id="ARBA00023002"/>
    </source>
</evidence>
<dbReference type="Pfam" id="PF00067">
    <property type="entry name" value="p450"/>
    <property type="match status" value="1"/>
</dbReference>
<dbReference type="GO" id="GO:0004497">
    <property type="term" value="F:monooxygenase activity"/>
    <property type="evidence" value="ECO:0007669"/>
    <property type="project" value="UniProtKB-KW"/>
</dbReference>
<dbReference type="OrthoDB" id="3255500at2759"/>
<keyword evidence="6" id="KW-0812">Transmembrane</keyword>
<protein>
    <submittedName>
        <fullName evidence="15">Cytochrome P450</fullName>
    </submittedName>
</protein>
<reference evidence="15 16" key="1">
    <citation type="journal article" date="2018" name="Biotechnol. Biofuels">
        <title>Integrative visual omics of the white-rot fungus Polyporus brumalis exposes the biotechnological potential of its oxidative enzymes for delignifying raw plant biomass.</title>
        <authorList>
            <person name="Miyauchi S."/>
            <person name="Rancon A."/>
            <person name="Drula E."/>
            <person name="Hage H."/>
            <person name="Chaduli D."/>
            <person name="Favel A."/>
            <person name="Grisel S."/>
            <person name="Henrissat B."/>
            <person name="Herpoel-Gimbert I."/>
            <person name="Ruiz-Duenas F.J."/>
            <person name="Chevret D."/>
            <person name="Hainaut M."/>
            <person name="Lin J."/>
            <person name="Wang M."/>
            <person name="Pangilinan J."/>
            <person name="Lipzen A."/>
            <person name="Lesage-Meessen L."/>
            <person name="Navarro D."/>
            <person name="Riley R."/>
            <person name="Grigoriev I.V."/>
            <person name="Zhou S."/>
            <person name="Raouche S."/>
            <person name="Rosso M.N."/>
        </authorList>
    </citation>
    <scope>NUCLEOTIDE SEQUENCE [LARGE SCALE GENOMIC DNA]</scope>
    <source>
        <strain evidence="15 16">BRFM 1820</strain>
    </source>
</reference>
<sequence>MALITQHVLETALADALHSSDLLCGLSLQPSHPETRTGCTRLNGGIGPPADQPDLPYITAIAKECLRWRSVVPLAVPHIATQEDEYKGYRIPAGSVVIANTWAYSRDTRYYPDPETFQPERFLLESGELNPDVLDPAEMAFGYGRRICPGRHFAEASLFTIIASVLHTFDISAPLNKDGNPVKLDVKITNGVVSYPEPFACTIQPRSATAEALIRANASA</sequence>
<dbReference type="PROSITE" id="PS00086">
    <property type="entry name" value="CYTOCHROME_P450"/>
    <property type="match status" value="1"/>
</dbReference>
<evidence type="ECO:0000256" key="6">
    <source>
        <dbReference type="ARBA" id="ARBA00022692"/>
    </source>
</evidence>
<dbReference type="InterPro" id="IPR036396">
    <property type="entry name" value="Cyt_P450_sf"/>
</dbReference>
<evidence type="ECO:0000313" key="15">
    <source>
        <dbReference type="EMBL" id="RDX44538.1"/>
    </source>
</evidence>
<evidence type="ECO:0000256" key="13">
    <source>
        <dbReference type="PIRSR" id="PIRSR602401-1"/>
    </source>
</evidence>
<dbReference type="GO" id="GO:0020037">
    <property type="term" value="F:heme binding"/>
    <property type="evidence" value="ECO:0007669"/>
    <property type="project" value="InterPro"/>
</dbReference>
<keyword evidence="10 13" id="KW-0408">Iron</keyword>
<gene>
    <name evidence="15" type="ORF">OH76DRAFT_1486980</name>
</gene>
<organism evidence="15 16">
    <name type="scientific">Lentinus brumalis</name>
    <dbReference type="NCBI Taxonomy" id="2498619"/>
    <lineage>
        <taxon>Eukaryota</taxon>
        <taxon>Fungi</taxon>
        <taxon>Dikarya</taxon>
        <taxon>Basidiomycota</taxon>
        <taxon>Agaricomycotina</taxon>
        <taxon>Agaricomycetes</taxon>
        <taxon>Polyporales</taxon>
        <taxon>Polyporaceae</taxon>
        <taxon>Lentinus</taxon>
    </lineage>
</organism>
<dbReference type="InterPro" id="IPR050364">
    <property type="entry name" value="Cytochrome_P450_fung"/>
</dbReference>
<comment type="cofactor">
    <cofactor evidence="1 13">
        <name>heme</name>
        <dbReference type="ChEBI" id="CHEBI:30413"/>
    </cofactor>
</comment>
<evidence type="ECO:0000256" key="5">
    <source>
        <dbReference type="ARBA" id="ARBA00022617"/>
    </source>
</evidence>
<evidence type="ECO:0000256" key="12">
    <source>
        <dbReference type="ARBA" id="ARBA00023136"/>
    </source>
</evidence>
<keyword evidence="9 14" id="KW-0560">Oxidoreductase</keyword>
<dbReference type="SUPFAM" id="SSF48264">
    <property type="entry name" value="Cytochrome P450"/>
    <property type="match status" value="1"/>
</dbReference>
<dbReference type="GO" id="GO:0005506">
    <property type="term" value="F:iron ion binding"/>
    <property type="evidence" value="ECO:0007669"/>
    <property type="project" value="InterPro"/>
</dbReference>
<evidence type="ECO:0000256" key="8">
    <source>
        <dbReference type="ARBA" id="ARBA00022989"/>
    </source>
</evidence>
<dbReference type="PRINTS" id="PR00463">
    <property type="entry name" value="EP450I"/>
</dbReference>
<evidence type="ECO:0000256" key="7">
    <source>
        <dbReference type="ARBA" id="ARBA00022723"/>
    </source>
</evidence>
<keyword evidence="16" id="KW-1185">Reference proteome</keyword>
<evidence type="ECO:0000256" key="11">
    <source>
        <dbReference type="ARBA" id="ARBA00023033"/>
    </source>
</evidence>
<feature type="binding site" description="axial binding residue" evidence="13">
    <location>
        <position position="148"/>
    </location>
    <ligand>
        <name>heme</name>
        <dbReference type="ChEBI" id="CHEBI:30413"/>
    </ligand>
    <ligandPart>
        <name>Fe</name>
        <dbReference type="ChEBI" id="CHEBI:18248"/>
    </ligandPart>
</feature>
<dbReference type="InterPro" id="IPR017972">
    <property type="entry name" value="Cyt_P450_CS"/>
</dbReference>
<proteinExistence type="inferred from homology"/>
<comment type="subcellular location">
    <subcellularLocation>
        <location evidence="2">Membrane</location>
        <topology evidence="2">Single-pass membrane protein</topology>
    </subcellularLocation>
</comment>
<keyword evidence="5 13" id="KW-0349">Heme</keyword>
<evidence type="ECO:0000313" key="16">
    <source>
        <dbReference type="Proteomes" id="UP000256964"/>
    </source>
</evidence>
<keyword evidence="7 13" id="KW-0479">Metal-binding</keyword>